<keyword evidence="4" id="KW-1185">Reference proteome</keyword>
<evidence type="ECO:0000313" key="3">
    <source>
        <dbReference type="EMBL" id="ONH85125.1"/>
    </source>
</evidence>
<dbReference type="InterPro" id="IPR008228">
    <property type="entry name" value="UCP006173"/>
</dbReference>
<dbReference type="InterPro" id="IPR005358">
    <property type="entry name" value="Puta_zinc/iron-chelating_dom"/>
</dbReference>
<dbReference type="NCBIfam" id="NF003501">
    <property type="entry name" value="PRK05170.1-5"/>
    <property type="match status" value="1"/>
</dbReference>
<reference evidence="3" key="1">
    <citation type="submission" date="2016-12" db="EMBL/GenBank/DDBJ databases">
        <title>Draft genome sequence of Roseomonas mucosa strain AU37, isolated from a peripheral intravenous catheter.</title>
        <authorList>
            <person name="Choudhury M.A."/>
            <person name="Sidjabat H.E."/>
            <person name="Wailan A.M."/>
            <person name="Zhang L."/>
            <person name="Marsh N.M."/>
            <person name="Rickard C.M."/>
            <person name="Davies M."/>
            <person name="Mcmillan D.J."/>
        </authorList>
    </citation>
    <scope>NUCLEOTIDE SEQUENCE [LARGE SCALE GENOMIC DNA]</scope>
    <source>
        <strain evidence="3">AU37</strain>
    </source>
</reference>
<sequence length="173" mass="19347">MLPDLPFWKAKSLSEMTRSEWESLCDGCGRCCLHKLRDDDTDEIHWTEVACRLLDTSTALCSDYANRRAKVPDCVKLTPARLKRIDWLPPSCGYRLVAEGRDLPEWHPLVSGDPATVQGAGVSVAGRVVSERRAGALEDHVVDWPGRWPRPAPATRGGSEAARVHWRRRPLPA</sequence>
<evidence type="ECO:0000256" key="1">
    <source>
        <dbReference type="HAMAP-Rule" id="MF_00676"/>
    </source>
</evidence>
<dbReference type="PIRSF" id="PIRSF006173">
    <property type="entry name" value="UCP006173"/>
    <property type="match status" value="1"/>
</dbReference>
<comment type="similarity">
    <text evidence="1">Belongs to the UPF0260 family.</text>
</comment>
<dbReference type="HAMAP" id="MF_00676">
    <property type="entry name" value="UPF0260"/>
    <property type="match status" value="1"/>
</dbReference>
<feature type="compositionally biased region" description="Basic residues" evidence="2">
    <location>
        <begin position="164"/>
        <end position="173"/>
    </location>
</feature>
<comment type="caution">
    <text evidence="3">The sequence shown here is derived from an EMBL/GenBank/DDBJ whole genome shotgun (WGS) entry which is preliminary data.</text>
</comment>
<dbReference type="NCBIfam" id="NF003507">
    <property type="entry name" value="PRK05170.2-5"/>
    <property type="match status" value="1"/>
</dbReference>
<dbReference type="PANTHER" id="PTHR37421">
    <property type="entry name" value="UPF0260 PROTEIN YCGN"/>
    <property type="match status" value="1"/>
</dbReference>
<evidence type="ECO:0000313" key="4">
    <source>
        <dbReference type="Proteomes" id="UP000054844"/>
    </source>
</evidence>
<dbReference type="Pfam" id="PF03692">
    <property type="entry name" value="CxxCxxCC"/>
    <property type="match status" value="1"/>
</dbReference>
<accession>A0A1S8DCN1</accession>
<name>A0A1S8DCN1_9PROT</name>
<organism evidence="3 4">
    <name type="scientific">Roseomonas mucosa</name>
    <dbReference type="NCBI Taxonomy" id="207340"/>
    <lineage>
        <taxon>Bacteria</taxon>
        <taxon>Pseudomonadati</taxon>
        <taxon>Pseudomonadota</taxon>
        <taxon>Alphaproteobacteria</taxon>
        <taxon>Acetobacterales</taxon>
        <taxon>Roseomonadaceae</taxon>
        <taxon>Roseomonas</taxon>
    </lineage>
</organism>
<dbReference type="Proteomes" id="UP000054844">
    <property type="component" value="Unassembled WGS sequence"/>
</dbReference>
<evidence type="ECO:0000256" key="2">
    <source>
        <dbReference type="SAM" id="MobiDB-lite"/>
    </source>
</evidence>
<dbReference type="PANTHER" id="PTHR37421:SF1">
    <property type="entry name" value="UPF0260 PROTEIN YCGN"/>
    <property type="match status" value="1"/>
</dbReference>
<dbReference type="EMBL" id="LLWF02000001">
    <property type="protein sequence ID" value="ONH85125.1"/>
    <property type="molecule type" value="Genomic_DNA"/>
</dbReference>
<proteinExistence type="inferred from homology"/>
<dbReference type="AlphaFoldDB" id="A0A1S8DCN1"/>
<dbReference type="STRING" id="207340.APZ41_000675"/>
<protein>
    <recommendedName>
        <fullName evidence="1">UPF0260 protein APZ41_000675</fullName>
    </recommendedName>
</protein>
<dbReference type="RefSeq" id="WP_075821828.1">
    <property type="nucleotide sequence ID" value="NZ_CP025061.1"/>
</dbReference>
<feature type="region of interest" description="Disordered" evidence="2">
    <location>
        <begin position="148"/>
        <end position="173"/>
    </location>
</feature>
<dbReference type="OrthoDB" id="9786855at2"/>
<gene>
    <name evidence="3" type="ORF">APZ41_000675</name>
</gene>